<dbReference type="InterPro" id="IPR045889">
    <property type="entry name" value="MES/HNL"/>
</dbReference>
<dbReference type="Proteomes" id="UP000199199">
    <property type="component" value="Unassembled WGS sequence"/>
</dbReference>
<keyword evidence="3" id="KW-1185">Reference proteome</keyword>
<evidence type="ECO:0000313" key="2">
    <source>
        <dbReference type="EMBL" id="SFS80014.1"/>
    </source>
</evidence>
<accession>A0A1I6SSU0</accession>
<dbReference type="EMBL" id="FOZS01000002">
    <property type="protein sequence ID" value="SFS80014.1"/>
    <property type="molecule type" value="Genomic_DNA"/>
</dbReference>
<dbReference type="PANTHER" id="PTHR10992">
    <property type="entry name" value="METHYLESTERASE FAMILY MEMBER"/>
    <property type="match status" value="1"/>
</dbReference>
<protein>
    <submittedName>
        <fullName evidence="2">Pimeloyl-ACP methyl ester carboxylesterase</fullName>
    </submittedName>
</protein>
<dbReference type="Gene3D" id="3.40.50.1820">
    <property type="entry name" value="alpha/beta hydrolase"/>
    <property type="match status" value="1"/>
</dbReference>
<dbReference type="OrthoDB" id="8468at2157"/>
<dbReference type="RefSeq" id="WP_092905286.1">
    <property type="nucleotide sequence ID" value="NZ_FOZS01000002.1"/>
</dbReference>
<dbReference type="GO" id="GO:0080030">
    <property type="term" value="F:methyl indole-3-acetate esterase activity"/>
    <property type="evidence" value="ECO:0007669"/>
    <property type="project" value="TreeGrafter"/>
</dbReference>
<gene>
    <name evidence="2" type="ORF">SAMN04488556_2889</name>
</gene>
<evidence type="ECO:0000259" key="1">
    <source>
        <dbReference type="Pfam" id="PF12697"/>
    </source>
</evidence>
<dbReference type="SUPFAM" id="SSF53474">
    <property type="entry name" value="alpha/beta-Hydrolases"/>
    <property type="match status" value="1"/>
</dbReference>
<evidence type="ECO:0000313" key="3">
    <source>
        <dbReference type="Proteomes" id="UP000199199"/>
    </source>
</evidence>
<organism evidence="2 3">
    <name type="scientific">Halostagnicola kamekurae</name>
    <dbReference type="NCBI Taxonomy" id="619731"/>
    <lineage>
        <taxon>Archaea</taxon>
        <taxon>Methanobacteriati</taxon>
        <taxon>Methanobacteriota</taxon>
        <taxon>Stenosarchaea group</taxon>
        <taxon>Halobacteria</taxon>
        <taxon>Halobacteriales</taxon>
        <taxon>Natrialbaceae</taxon>
        <taxon>Halostagnicola</taxon>
    </lineage>
</organism>
<reference evidence="3" key="1">
    <citation type="submission" date="2016-10" db="EMBL/GenBank/DDBJ databases">
        <authorList>
            <person name="Varghese N."/>
            <person name="Submissions S."/>
        </authorList>
    </citation>
    <scope>NUCLEOTIDE SEQUENCE [LARGE SCALE GENOMIC DNA]</scope>
    <source>
        <strain evidence="3">DSM 22427</strain>
    </source>
</reference>
<dbReference type="PANTHER" id="PTHR10992:SF1086">
    <property type="entry name" value="AB HYDROLASE-1 DOMAIN-CONTAINING PROTEIN"/>
    <property type="match status" value="1"/>
</dbReference>
<dbReference type="AlphaFoldDB" id="A0A1I6SSU0"/>
<dbReference type="Pfam" id="PF12697">
    <property type="entry name" value="Abhydrolase_6"/>
    <property type="match status" value="1"/>
</dbReference>
<name>A0A1I6SSU0_9EURY</name>
<proteinExistence type="predicted"/>
<dbReference type="InterPro" id="IPR029058">
    <property type="entry name" value="AB_hydrolase_fold"/>
</dbReference>
<feature type="domain" description="AB hydrolase-1" evidence="1">
    <location>
        <begin position="4"/>
        <end position="232"/>
    </location>
</feature>
<sequence length="238" mass="26205">MSTFVLVHGAWHGAWAWYKVVPKLEEAGHDVVTIDLPAHGTDTTPVEEVTLESHVERVGEVLEAQDNPSILVGHSMAGVIITQTAEYYADKIDTLVYLTAFLPERGNSLIDYSKSDEESVVTQNLVIDEDAGETRVPDDATREAFYGDCSEADVELAQSLLRPEPLAGMVTPVETTPDEFGSVPRVYLRCKQDRAITPGAQRKMLEELPCDEVYALDTSHSPFFSAPETLVEKLLTVV</sequence>
<dbReference type="InterPro" id="IPR000073">
    <property type="entry name" value="AB_hydrolase_1"/>
</dbReference>
<dbReference type="GO" id="GO:0080032">
    <property type="term" value="F:methyl jasmonate esterase activity"/>
    <property type="evidence" value="ECO:0007669"/>
    <property type="project" value="TreeGrafter"/>
</dbReference>